<sequence>MRKLVRFARHSVNVAKGVDLFVIPEVKVDHVVLGTVYGGWPVIPEFTSKDSVVYSFGVGEDASFDLELIRRFQCKVHAFDPTPKSMQWVAAQAMPPEFLFSPIGIGAENGELLLYPPADPNHVSYTVKKNDQSKGVPTRAQVCDLPTIMERLGHRDIDILKMDVEGTEYDVIKKFAQQPMRPSQLMIEFHHGMYGYRSAETKTALAELKRIGYQIYYVSPGRHEFAFVRFPTAAPSVLSRAA</sequence>
<evidence type="ECO:0000313" key="3">
    <source>
        <dbReference type="Proteomes" id="UP000397656"/>
    </source>
</evidence>
<dbReference type="SUPFAM" id="SSF53335">
    <property type="entry name" value="S-adenosyl-L-methionine-dependent methyltransferases"/>
    <property type="match status" value="1"/>
</dbReference>
<dbReference type="EMBL" id="CP062803">
    <property type="protein sequence ID" value="QOT75043.1"/>
    <property type="molecule type" value="Genomic_DNA"/>
</dbReference>
<dbReference type="Pfam" id="PF05050">
    <property type="entry name" value="Methyltransf_21"/>
    <property type="match status" value="1"/>
</dbReference>
<feature type="domain" description="Methyltransferase FkbM" evidence="1">
    <location>
        <begin position="72"/>
        <end position="214"/>
    </location>
</feature>
<dbReference type="GO" id="GO:0032259">
    <property type="term" value="P:methylation"/>
    <property type="evidence" value="ECO:0007669"/>
    <property type="project" value="UniProtKB-KW"/>
</dbReference>
<keyword evidence="2" id="KW-0808">Transferase</keyword>
<organism evidence="2 3">
    <name type="scientific">Cupriavidus basilensis</name>
    <dbReference type="NCBI Taxonomy" id="68895"/>
    <lineage>
        <taxon>Bacteria</taxon>
        <taxon>Pseudomonadati</taxon>
        <taxon>Pseudomonadota</taxon>
        <taxon>Betaproteobacteria</taxon>
        <taxon>Burkholderiales</taxon>
        <taxon>Burkholderiaceae</taxon>
        <taxon>Cupriavidus</taxon>
    </lineage>
</organism>
<dbReference type="Proteomes" id="UP000397656">
    <property type="component" value="Chromosome 1"/>
</dbReference>
<gene>
    <name evidence="2" type="ORF">F7R26_012400</name>
</gene>
<proteinExistence type="predicted"/>
<accession>A0A643G4N0</accession>
<reference evidence="2 3" key="1">
    <citation type="submission" date="2020-10" db="EMBL/GenBank/DDBJ databases">
        <title>Complete genome sequence of Cupriavidus basilensis CCUG 49340T.</title>
        <authorList>
            <person name="Salva-Serra F."/>
            <person name="Donoso R.A."/>
            <person name="Cho K.H."/>
            <person name="Yoo J.A."/>
            <person name="Lee K."/>
            <person name="Yoon S.-H."/>
            <person name="Perez-Pantoja D."/>
            <person name="Moore E.R.B."/>
        </authorList>
    </citation>
    <scope>NUCLEOTIDE SEQUENCE [LARGE SCALE GENOMIC DNA]</scope>
    <source>
        <strain evidence="3">CCUG 49340</strain>
    </source>
</reference>
<dbReference type="InterPro" id="IPR026913">
    <property type="entry name" value="METTL24"/>
</dbReference>
<dbReference type="AlphaFoldDB" id="A0A643G4N0"/>
<dbReference type="InterPro" id="IPR006342">
    <property type="entry name" value="FkbM_mtfrase"/>
</dbReference>
<dbReference type="NCBIfam" id="TIGR01444">
    <property type="entry name" value="fkbM_fam"/>
    <property type="match status" value="1"/>
</dbReference>
<dbReference type="RefSeq" id="WP_150983296.1">
    <property type="nucleotide sequence ID" value="NZ_CP062803.1"/>
</dbReference>
<dbReference type="GeneID" id="98401710"/>
<evidence type="ECO:0000313" key="2">
    <source>
        <dbReference type="EMBL" id="QOT75043.1"/>
    </source>
</evidence>
<protein>
    <submittedName>
        <fullName evidence="2">FkbM family methyltransferase</fullName>
    </submittedName>
</protein>
<dbReference type="PANTHER" id="PTHR32026">
    <property type="entry name" value="METHYLTRANSFERASE-LIKE PROTEIN 24"/>
    <property type="match status" value="1"/>
</dbReference>
<evidence type="ECO:0000259" key="1">
    <source>
        <dbReference type="Pfam" id="PF05050"/>
    </source>
</evidence>
<dbReference type="PANTHER" id="PTHR32026:SF10">
    <property type="entry name" value="METHYLTRANSFERASE-LIKE PROTEIN 24-RELATED"/>
    <property type="match status" value="1"/>
</dbReference>
<keyword evidence="2" id="KW-0489">Methyltransferase</keyword>
<dbReference type="InterPro" id="IPR029063">
    <property type="entry name" value="SAM-dependent_MTases_sf"/>
</dbReference>
<name>A0A643G4N0_9BURK</name>
<dbReference type="GO" id="GO:0008168">
    <property type="term" value="F:methyltransferase activity"/>
    <property type="evidence" value="ECO:0007669"/>
    <property type="project" value="UniProtKB-KW"/>
</dbReference>
<dbReference type="Gene3D" id="3.40.50.150">
    <property type="entry name" value="Vaccinia Virus protein VP39"/>
    <property type="match status" value="1"/>
</dbReference>